<dbReference type="PANTHER" id="PTHR45980:SF9">
    <property type="entry name" value="PROTEASE DO-LIKE 10, MITOCHONDRIAL-RELATED"/>
    <property type="match status" value="1"/>
</dbReference>
<evidence type="ECO:0000313" key="1">
    <source>
        <dbReference type="EMBL" id="KAK4366955.1"/>
    </source>
</evidence>
<dbReference type="SUPFAM" id="SSF50156">
    <property type="entry name" value="PDZ domain-like"/>
    <property type="match status" value="1"/>
</dbReference>
<dbReference type="InterPro" id="IPR036034">
    <property type="entry name" value="PDZ_sf"/>
</dbReference>
<organism evidence="1 2">
    <name type="scientific">Anisodus tanguticus</name>
    <dbReference type="NCBI Taxonomy" id="243964"/>
    <lineage>
        <taxon>Eukaryota</taxon>
        <taxon>Viridiplantae</taxon>
        <taxon>Streptophyta</taxon>
        <taxon>Embryophyta</taxon>
        <taxon>Tracheophyta</taxon>
        <taxon>Spermatophyta</taxon>
        <taxon>Magnoliopsida</taxon>
        <taxon>eudicotyledons</taxon>
        <taxon>Gunneridae</taxon>
        <taxon>Pentapetalae</taxon>
        <taxon>asterids</taxon>
        <taxon>lamiids</taxon>
        <taxon>Solanales</taxon>
        <taxon>Solanaceae</taxon>
        <taxon>Solanoideae</taxon>
        <taxon>Hyoscyameae</taxon>
        <taxon>Anisodus</taxon>
    </lineage>
</organism>
<keyword evidence="2" id="KW-1185">Reference proteome</keyword>
<reference evidence="1" key="1">
    <citation type="submission" date="2023-12" db="EMBL/GenBank/DDBJ databases">
        <title>Genome assembly of Anisodus tanguticus.</title>
        <authorList>
            <person name="Wang Y.-J."/>
        </authorList>
    </citation>
    <scope>NUCLEOTIDE SEQUENCE</scope>
    <source>
        <strain evidence="1">KB-2021</strain>
        <tissue evidence="1">Leaf</tissue>
    </source>
</reference>
<dbReference type="AlphaFoldDB" id="A0AAE1VP23"/>
<proteinExistence type="predicted"/>
<dbReference type="GO" id="GO:0004252">
    <property type="term" value="F:serine-type endopeptidase activity"/>
    <property type="evidence" value="ECO:0007669"/>
    <property type="project" value="TreeGrafter"/>
</dbReference>
<dbReference type="EMBL" id="JAVYJV010000007">
    <property type="protein sequence ID" value="KAK4366955.1"/>
    <property type="molecule type" value="Genomic_DNA"/>
</dbReference>
<accession>A0AAE1VP23</accession>
<evidence type="ECO:0008006" key="3">
    <source>
        <dbReference type="Google" id="ProtNLM"/>
    </source>
</evidence>
<evidence type="ECO:0000313" key="2">
    <source>
        <dbReference type="Proteomes" id="UP001291623"/>
    </source>
</evidence>
<dbReference type="Gene3D" id="2.30.42.10">
    <property type="match status" value="1"/>
</dbReference>
<name>A0AAE1VP23_9SOLA</name>
<sequence>MHKFENTSKLTGVFVSRINPLSDASRVLKKDDIILSFDGVPIANDGTVPFRNRERITFDQLVSMKKPNETAELSLEEWRSAHLQDHNSSCIALACRKVVRTAGVYWECHTLCVVRSISVQDWAEVNFCFVTLGDLWYIEVGW</sequence>
<gene>
    <name evidence="1" type="ORF">RND71_014835</name>
</gene>
<dbReference type="PANTHER" id="PTHR45980">
    <property type="match status" value="1"/>
</dbReference>
<dbReference type="Proteomes" id="UP001291623">
    <property type="component" value="Unassembled WGS sequence"/>
</dbReference>
<protein>
    <recommendedName>
        <fullName evidence="3">PDZ domain-containing protein</fullName>
    </recommendedName>
</protein>
<comment type="caution">
    <text evidence="1">The sequence shown here is derived from an EMBL/GenBank/DDBJ whole genome shotgun (WGS) entry which is preliminary data.</text>
</comment>